<dbReference type="HOGENOM" id="CLU_065850_0_0_1"/>
<reference evidence="2 3" key="1">
    <citation type="submission" date="2015-01" db="EMBL/GenBank/DDBJ databases">
        <title>The Genome Sequence of Cladophialophora immunda CBS83496.</title>
        <authorList>
            <consortium name="The Broad Institute Genomics Platform"/>
            <person name="Cuomo C."/>
            <person name="de Hoog S."/>
            <person name="Gorbushina A."/>
            <person name="Stielow B."/>
            <person name="Teixiera M."/>
            <person name="Abouelleil A."/>
            <person name="Chapman S.B."/>
            <person name="Priest M."/>
            <person name="Young S.K."/>
            <person name="Wortman J."/>
            <person name="Nusbaum C."/>
            <person name="Birren B."/>
        </authorList>
    </citation>
    <scope>NUCLEOTIDE SEQUENCE [LARGE SCALE GENOMIC DNA]</scope>
    <source>
        <strain evidence="2 3">CBS 83496</strain>
    </source>
</reference>
<dbReference type="Pfam" id="PF06966">
    <property type="entry name" value="DUF1295"/>
    <property type="match status" value="1"/>
</dbReference>
<dbReference type="STRING" id="569365.A0A0D2AEL8"/>
<sequence>MSPPLRDNVSRNKAPSILGRALFVGLRTADVFWQYSLLSRGLGLRFLQALGARTVDAGDVTGPSHALGLKPYYQLVLLLALGSSVKQNVHMLCVSEQELPAGSAFGISLFNTIFNSVNTILSLWAVTSQSPASSNYTDLLYSPVSVGAGLYAIGLLVEAVSEFQRKSFKQDPANRGKPYAGGLFSLATNINYGAYTIWRSAYALIAGGLGWSVVTFTFFFRDFATRGVPVLEDYLTSRYGETYKDVQRRVKYKLIPGIY</sequence>
<dbReference type="OrthoDB" id="67965at2759"/>
<keyword evidence="1" id="KW-0472">Membrane</keyword>
<keyword evidence="1" id="KW-0812">Transmembrane</keyword>
<evidence type="ECO:0000313" key="3">
    <source>
        <dbReference type="Proteomes" id="UP000054466"/>
    </source>
</evidence>
<evidence type="ECO:0000313" key="2">
    <source>
        <dbReference type="EMBL" id="KIW23342.1"/>
    </source>
</evidence>
<proteinExistence type="predicted"/>
<feature type="transmembrane region" description="Helical" evidence="1">
    <location>
        <begin position="101"/>
        <end position="127"/>
    </location>
</feature>
<keyword evidence="3" id="KW-1185">Reference proteome</keyword>
<dbReference type="RefSeq" id="XP_016243558.1">
    <property type="nucleotide sequence ID" value="XM_016398996.1"/>
</dbReference>
<name>A0A0D2AEL8_9EURO</name>
<keyword evidence="1" id="KW-1133">Transmembrane helix</keyword>
<dbReference type="EMBL" id="KN847046">
    <property type="protein sequence ID" value="KIW23342.1"/>
    <property type="molecule type" value="Genomic_DNA"/>
</dbReference>
<gene>
    <name evidence="2" type="ORF">PV07_11550</name>
</gene>
<dbReference type="VEuPathDB" id="FungiDB:PV07_11550"/>
<organism evidence="2 3">
    <name type="scientific">Cladophialophora immunda</name>
    <dbReference type="NCBI Taxonomy" id="569365"/>
    <lineage>
        <taxon>Eukaryota</taxon>
        <taxon>Fungi</taxon>
        <taxon>Dikarya</taxon>
        <taxon>Ascomycota</taxon>
        <taxon>Pezizomycotina</taxon>
        <taxon>Eurotiomycetes</taxon>
        <taxon>Chaetothyriomycetidae</taxon>
        <taxon>Chaetothyriales</taxon>
        <taxon>Herpotrichiellaceae</taxon>
        <taxon>Cladophialophora</taxon>
    </lineage>
</organism>
<feature type="transmembrane region" description="Helical" evidence="1">
    <location>
        <begin position="139"/>
        <end position="157"/>
    </location>
</feature>
<accession>A0A0D2AEL8</accession>
<dbReference type="AlphaFoldDB" id="A0A0D2AEL8"/>
<dbReference type="PROSITE" id="PS50244">
    <property type="entry name" value="S5A_REDUCTASE"/>
    <property type="match status" value="1"/>
</dbReference>
<dbReference type="Gene3D" id="1.20.120.1630">
    <property type="match status" value="1"/>
</dbReference>
<protein>
    <submittedName>
        <fullName evidence="2">Uncharacterized protein</fullName>
    </submittedName>
</protein>
<evidence type="ECO:0000256" key="1">
    <source>
        <dbReference type="SAM" id="Phobius"/>
    </source>
</evidence>
<dbReference type="InterPro" id="IPR010721">
    <property type="entry name" value="UstE-like"/>
</dbReference>
<dbReference type="GeneID" id="27350744"/>
<feature type="transmembrane region" description="Helical" evidence="1">
    <location>
        <begin position="201"/>
        <end position="220"/>
    </location>
</feature>
<dbReference type="Proteomes" id="UP000054466">
    <property type="component" value="Unassembled WGS sequence"/>
</dbReference>